<reference evidence="1 2" key="1">
    <citation type="submission" date="2019-03" db="EMBL/GenBank/DDBJ databases">
        <title>Genomic Encyclopedia of Type Strains, Phase IV (KMG-IV): sequencing the most valuable type-strain genomes for metagenomic binning, comparative biology and taxonomic classification.</title>
        <authorList>
            <person name="Goeker M."/>
        </authorList>
    </citation>
    <scope>NUCLEOTIDE SEQUENCE [LARGE SCALE GENOMIC DNA]</scope>
    <source>
        <strain evidence="1 2">DSM 14836</strain>
    </source>
</reference>
<accession>A0A4R2P3D5</accession>
<organism evidence="1 2">
    <name type="scientific">Tenacibaculum skagerrakense</name>
    <dbReference type="NCBI Taxonomy" id="186571"/>
    <lineage>
        <taxon>Bacteria</taxon>
        <taxon>Pseudomonadati</taxon>
        <taxon>Bacteroidota</taxon>
        <taxon>Flavobacteriia</taxon>
        <taxon>Flavobacteriales</taxon>
        <taxon>Flavobacteriaceae</taxon>
        <taxon>Tenacibaculum</taxon>
    </lineage>
</organism>
<keyword evidence="2" id="KW-1185">Reference proteome</keyword>
<sequence>MLKDFLKIDGVKELDKEKLKNTTGGILTITCEFSDGGNWSGQTCQYHVASDMARHCVNSGGSPSYSNSDFE</sequence>
<comment type="caution">
    <text evidence="1">The sequence shown here is derived from an EMBL/GenBank/DDBJ whole genome shotgun (WGS) entry which is preliminary data.</text>
</comment>
<evidence type="ECO:0000313" key="1">
    <source>
        <dbReference type="EMBL" id="TCP28411.1"/>
    </source>
</evidence>
<dbReference type="OrthoDB" id="1274341at2"/>
<proteinExistence type="predicted"/>
<gene>
    <name evidence="1" type="ORF">EV195_101589</name>
</gene>
<evidence type="ECO:0000313" key="2">
    <source>
        <dbReference type="Proteomes" id="UP000294564"/>
    </source>
</evidence>
<dbReference type="Proteomes" id="UP000294564">
    <property type="component" value="Unassembled WGS sequence"/>
</dbReference>
<name>A0A4R2P3D5_9FLAO</name>
<dbReference type="EMBL" id="SLXM01000001">
    <property type="protein sequence ID" value="TCP28411.1"/>
    <property type="molecule type" value="Genomic_DNA"/>
</dbReference>
<protein>
    <submittedName>
        <fullName evidence="1">Uncharacterized protein</fullName>
    </submittedName>
</protein>
<dbReference type="RefSeq" id="WP_132792624.1">
    <property type="nucleotide sequence ID" value="NZ_SLXM01000001.1"/>
</dbReference>
<dbReference type="AlphaFoldDB" id="A0A4R2P3D5"/>